<evidence type="ECO:0000256" key="12">
    <source>
        <dbReference type="ARBA" id="ARBA00023136"/>
    </source>
</evidence>
<dbReference type="Gene3D" id="3.40.50.1820">
    <property type="entry name" value="alpha/beta hydrolase"/>
    <property type="match status" value="1"/>
</dbReference>
<dbReference type="SUPFAM" id="SSF53474">
    <property type="entry name" value="alpha/beta-Hydrolases"/>
    <property type="match status" value="1"/>
</dbReference>
<comment type="cofactor">
    <cofactor evidence="1">
        <name>Ca(2+)</name>
        <dbReference type="ChEBI" id="CHEBI:29108"/>
    </cofactor>
</comment>
<evidence type="ECO:0000313" key="17">
    <source>
        <dbReference type="EMBL" id="KAJ1929841.1"/>
    </source>
</evidence>
<evidence type="ECO:0000256" key="10">
    <source>
        <dbReference type="ARBA" id="ARBA00022989"/>
    </source>
</evidence>
<feature type="region of interest" description="Disordered" evidence="15">
    <location>
        <begin position="509"/>
        <end position="553"/>
    </location>
</feature>
<feature type="region of interest" description="Disordered" evidence="15">
    <location>
        <begin position="598"/>
        <end position="664"/>
    </location>
</feature>
<feature type="region of interest" description="Disordered" evidence="15">
    <location>
        <begin position="1111"/>
        <end position="1168"/>
    </location>
</feature>
<dbReference type="EMBL" id="JANBPT010000022">
    <property type="protein sequence ID" value="KAJ1929841.1"/>
    <property type="molecule type" value="Genomic_DNA"/>
</dbReference>
<keyword evidence="12" id="KW-0472">Membrane</keyword>
<name>A0A9W8AKF3_9FUNG</name>
<evidence type="ECO:0000256" key="1">
    <source>
        <dbReference type="ARBA" id="ARBA00001913"/>
    </source>
</evidence>
<evidence type="ECO:0000256" key="8">
    <source>
        <dbReference type="ARBA" id="ARBA00022837"/>
    </source>
</evidence>
<dbReference type="Pfam" id="PF01764">
    <property type="entry name" value="Lipase_3"/>
    <property type="match status" value="1"/>
</dbReference>
<evidence type="ECO:0000256" key="14">
    <source>
        <dbReference type="ARBA" id="ARBA00026104"/>
    </source>
</evidence>
<dbReference type="GO" id="GO:0046340">
    <property type="term" value="P:diacylglycerol catabolic process"/>
    <property type="evidence" value="ECO:0007669"/>
    <property type="project" value="TreeGrafter"/>
</dbReference>
<feature type="region of interest" description="Disordered" evidence="15">
    <location>
        <begin position="1"/>
        <end position="40"/>
    </location>
</feature>
<keyword evidence="10" id="KW-1133">Transmembrane helix</keyword>
<evidence type="ECO:0000256" key="13">
    <source>
        <dbReference type="ARBA" id="ARBA00024531"/>
    </source>
</evidence>
<feature type="compositionally biased region" description="Low complexity" evidence="15">
    <location>
        <begin position="1035"/>
        <end position="1052"/>
    </location>
</feature>
<dbReference type="AlphaFoldDB" id="A0A9W8AKF3"/>
<evidence type="ECO:0000256" key="15">
    <source>
        <dbReference type="SAM" id="MobiDB-lite"/>
    </source>
</evidence>
<dbReference type="GO" id="GO:0016298">
    <property type="term" value="F:lipase activity"/>
    <property type="evidence" value="ECO:0007669"/>
    <property type="project" value="TreeGrafter"/>
</dbReference>
<keyword evidence="8" id="KW-0106">Calcium</keyword>
<dbReference type="PANTHER" id="PTHR45792">
    <property type="entry name" value="DIACYLGLYCEROL LIPASE HOMOLOG-RELATED"/>
    <property type="match status" value="1"/>
</dbReference>
<evidence type="ECO:0000256" key="9">
    <source>
        <dbReference type="ARBA" id="ARBA00022963"/>
    </source>
</evidence>
<keyword evidence="3" id="KW-1003">Cell membrane</keyword>
<evidence type="ECO:0000256" key="7">
    <source>
        <dbReference type="ARBA" id="ARBA00022801"/>
    </source>
</evidence>
<evidence type="ECO:0000313" key="18">
    <source>
        <dbReference type="Proteomes" id="UP001150569"/>
    </source>
</evidence>
<dbReference type="InterPro" id="IPR029058">
    <property type="entry name" value="AB_hydrolase_fold"/>
</dbReference>
<dbReference type="PANTHER" id="PTHR45792:SF7">
    <property type="entry name" value="PUTATIVE (AFU_ORTHOLOGUE AFUA_6G02710)-RELATED"/>
    <property type="match status" value="1"/>
</dbReference>
<dbReference type="InterPro" id="IPR002921">
    <property type="entry name" value="Fungal_lipase-type"/>
</dbReference>
<proteinExistence type="predicted"/>
<comment type="subcellular location">
    <subcellularLocation>
        <location evidence="2">Cell membrane</location>
        <topology evidence="2">Multi-pass membrane protein</topology>
    </subcellularLocation>
</comment>
<evidence type="ECO:0000256" key="6">
    <source>
        <dbReference type="ARBA" id="ARBA00022723"/>
    </source>
</evidence>
<dbReference type="GO" id="GO:0005886">
    <property type="term" value="C:plasma membrane"/>
    <property type="evidence" value="ECO:0007669"/>
    <property type="project" value="UniProtKB-SubCell"/>
</dbReference>
<gene>
    <name evidence="17" type="ORF">IWQ60_000802</name>
</gene>
<evidence type="ECO:0000256" key="3">
    <source>
        <dbReference type="ARBA" id="ARBA00022475"/>
    </source>
</evidence>
<feature type="compositionally biased region" description="Polar residues" evidence="15">
    <location>
        <begin position="367"/>
        <end position="376"/>
    </location>
</feature>
<feature type="compositionally biased region" description="Polar residues" evidence="15">
    <location>
        <begin position="1119"/>
        <end position="1128"/>
    </location>
</feature>
<keyword evidence="4" id="KW-0597">Phosphoprotein</keyword>
<protein>
    <recommendedName>
        <fullName evidence="14">sn-1-specific diacylglycerol lipase</fullName>
        <ecNumber evidence="14">3.1.1.116</ecNumber>
    </recommendedName>
</protein>
<reference evidence="17" key="1">
    <citation type="submission" date="2022-07" db="EMBL/GenBank/DDBJ databases">
        <title>Phylogenomic reconstructions and comparative analyses of Kickxellomycotina fungi.</title>
        <authorList>
            <person name="Reynolds N.K."/>
            <person name="Stajich J.E."/>
            <person name="Barry K."/>
            <person name="Grigoriev I.V."/>
            <person name="Crous P."/>
            <person name="Smith M.E."/>
        </authorList>
    </citation>
    <scope>NUCLEOTIDE SEQUENCE</scope>
    <source>
        <strain evidence="17">RSA 861</strain>
    </source>
</reference>
<feature type="compositionally biased region" description="Basic residues" evidence="15">
    <location>
        <begin position="629"/>
        <end position="651"/>
    </location>
</feature>
<comment type="catalytic activity">
    <reaction evidence="13">
        <text>a 1,2-diacyl-sn-glycerol + H2O = a 2-acylglycerol + a fatty acid + H(+)</text>
        <dbReference type="Rhea" id="RHEA:33275"/>
        <dbReference type="ChEBI" id="CHEBI:15377"/>
        <dbReference type="ChEBI" id="CHEBI:15378"/>
        <dbReference type="ChEBI" id="CHEBI:17389"/>
        <dbReference type="ChEBI" id="CHEBI:17815"/>
        <dbReference type="ChEBI" id="CHEBI:28868"/>
        <dbReference type="EC" id="3.1.1.116"/>
    </reaction>
    <physiologicalReaction direction="left-to-right" evidence="13">
        <dbReference type="Rhea" id="RHEA:33276"/>
    </physiologicalReaction>
</comment>
<feature type="region of interest" description="Disordered" evidence="15">
    <location>
        <begin position="331"/>
        <end position="376"/>
    </location>
</feature>
<keyword evidence="9" id="KW-0442">Lipid degradation</keyword>
<comment type="caution">
    <text evidence="17">The sequence shown here is derived from an EMBL/GenBank/DDBJ whole genome shotgun (WGS) entry which is preliminary data.</text>
</comment>
<evidence type="ECO:0000256" key="2">
    <source>
        <dbReference type="ARBA" id="ARBA00004651"/>
    </source>
</evidence>
<keyword evidence="7" id="KW-0378">Hydrolase</keyword>
<keyword evidence="11" id="KW-0443">Lipid metabolism</keyword>
<keyword evidence="18" id="KW-1185">Reference proteome</keyword>
<evidence type="ECO:0000256" key="11">
    <source>
        <dbReference type="ARBA" id="ARBA00023098"/>
    </source>
</evidence>
<feature type="domain" description="Fungal lipase-type" evidence="16">
    <location>
        <begin position="749"/>
        <end position="851"/>
    </location>
</feature>
<dbReference type="CDD" id="cd00519">
    <property type="entry name" value="Lipase_3"/>
    <property type="match status" value="1"/>
</dbReference>
<organism evidence="17 18">
    <name type="scientific">Tieghemiomyces parasiticus</name>
    <dbReference type="NCBI Taxonomy" id="78921"/>
    <lineage>
        <taxon>Eukaryota</taxon>
        <taxon>Fungi</taxon>
        <taxon>Fungi incertae sedis</taxon>
        <taxon>Zoopagomycota</taxon>
        <taxon>Kickxellomycotina</taxon>
        <taxon>Dimargaritomycetes</taxon>
        <taxon>Dimargaritales</taxon>
        <taxon>Dimargaritaceae</taxon>
        <taxon>Tieghemiomyces</taxon>
    </lineage>
</organism>
<keyword evidence="5" id="KW-0812">Transmembrane</keyword>
<feature type="region of interest" description="Disordered" evidence="15">
    <location>
        <begin position="1015"/>
        <end position="1056"/>
    </location>
</feature>
<evidence type="ECO:0000256" key="5">
    <source>
        <dbReference type="ARBA" id="ARBA00022692"/>
    </source>
</evidence>
<feature type="compositionally biased region" description="Pro residues" evidence="15">
    <location>
        <begin position="509"/>
        <end position="546"/>
    </location>
</feature>
<dbReference type="OrthoDB" id="438440at2759"/>
<keyword evidence="6" id="KW-0479">Metal-binding</keyword>
<dbReference type="GO" id="GO:0046872">
    <property type="term" value="F:metal ion binding"/>
    <property type="evidence" value="ECO:0007669"/>
    <property type="project" value="UniProtKB-KW"/>
</dbReference>
<evidence type="ECO:0000256" key="4">
    <source>
        <dbReference type="ARBA" id="ARBA00022553"/>
    </source>
</evidence>
<dbReference type="GO" id="GO:0019369">
    <property type="term" value="P:arachidonate metabolic process"/>
    <property type="evidence" value="ECO:0007669"/>
    <property type="project" value="TreeGrafter"/>
</dbReference>
<accession>A0A9W8AKF3</accession>
<sequence>MPSRPAVPPRDHSDAEPAGIDPADRDGSPLATSPGSAPVTGQALSELFHHDLQPTLLHPRLATTVTGVSTLTRLSIRALATVVETSLEMARHTTVATMGTPEFLLNTILSIVRFLQDQSARLPLSGVAQGLWQFSRATLAQLLPAGVTHLVQMIEHGTSVGAYVVSSTYSLAEQFTQAGFELATATTTMGLRGAEESVRLIDALFGSTETSRAVSAIVDLIRKEIYDDSDFTRLSSRAGHLVAFSSLVKALTAFACLQCVTVARTATRYRLALIRRCVLDTDADTPPDTAITPSVVTPYADACTLAESHDPVTYSPTRSEERPLPHVELGHMRETSFVEGQPVVRDTRTSSARSDTDGTDPDLGSPGTDSDLGQSPESVLRDLEHSLVAHLRARDSRPISPAGSAPVSDDEWFSDNDASPAVRAYLSPPGSPCPLARTHTANPVPQHRPHSLPVQPVAKRSKSLGQLGHPEPFLTSKLTSSNHSHRRHPSASNLFAVYYPLPLQSVPPTAPMAPLGPTPPPLPPRPSPPALPARPPPPVTPLPASPSPMVDTTTPIQAFPRAPLLDNIARFIRYSSAAYGDRFMRIFGIKRRAAAKRQALRQRRARRDTLDDRTIAHAGSRGSPAPHPPRSRPGRRRSFQHHHPILSRSKRTTAPGTPRQRPHWFDHANHKAFATHIDLPLESILYSSYTNLASLYDAHVKHHRSVDRPPAPLGLLATLTQTVGPQLPKPSIHALVHYISVDHDLGVLVLTCRGTLGLSDILTDLFFHYAEFDLPYPDVTPPGAAPRHYRTHAGMLQSARLLAETNSPVFRELREAMLKYPTYGLVFSGHSLGGGVAAVLAILWSRAELRTPQAVAGSDAGYLAQLRATLTSENCPIFTERDTETVLSVDPPVAHPGEVAATPRIRWFVTSEASGLPPGRPIHCIAYGVPCVGSLDLAIYCRGLITSVANAHDVVPHLSLGLLHDFKNVAATLASEKEPLAERIVQRVLRTLVREKRVEHTKQFKDLTVRSQRYVSARKQQQQRAQQPPPDDHVASPSSSPQSTSPTAKTAPVVKSSTSLIRPSIPMGEYDDWFWSLIQTMRASMTTEKLYPPGDVYILDSTQPKVVRLASSERPVVPTSGTSWSSPPVYTDRSGGRTNAAGGGGDDDLTATTPADSPRKGAAGSEDLPHRRRYMSLYRCLDVTTRFSELKFSRHMFTEHSPKYYEDHINVLLRGVPEDTSS</sequence>
<evidence type="ECO:0000259" key="16">
    <source>
        <dbReference type="Pfam" id="PF01764"/>
    </source>
</evidence>
<dbReference type="Proteomes" id="UP001150569">
    <property type="component" value="Unassembled WGS sequence"/>
</dbReference>
<feature type="region of interest" description="Disordered" evidence="15">
    <location>
        <begin position="439"/>
        <end position="487"/>
    </location>
</feature>
<dbReference type="EC" id="3.1.1.116" evidence="14"/>
<dbReference type="InterPro" id="IPR052214">
    <property type="entry name" value="DAG_Lipase-Related"/>
</dbReference>